<dbReference type="GO" id="GO:0051607">
    <property type="term" value="P:defense response to virus"/>
    <property type="evidence" value="ECO:0007669"/>
    <property type="project" value="UniProtKB-KW"/>
</dbReference>
<dbReference type="EMBL" id="CP026994">
    <property type="protein sequence ID" value="QLH04773.1"/>
    <property type="molecule type" value="Genomic_DNA"/>
</dbReference>
<feature type="domain" description="Pycsar effector protein" evidence="9">
    <location>
        <begin position="10"/>
        <end position="156"/>
    </location>
</feature>
<dbReference type="KEGG" id="nox:C5F49_05180"/>
<keyword evidence="6" id="KW-0051">Antiviral defense</keyword>
<feature type="transmembrane region" description="Helical" evidence="8">
    <location>
        <begin position="28"/>
        <end position="45"/>
    </location>
</feature>
<dbReference type="InterPro" id="IPR043760">
    <property type="entry name" value="PycTM_dom"/>
</dbReference>
<gene>
    <name evidence="10" type="ORF">C5F49_05180</name>
</gene>
<feature type="transmembrane region" description="Helical" evidence="8">
    <location>
        <begin position="135"/>
        <end position="160"/>
    </location>
</feature>
<sequence length="165" mass="18627">MSDNEKIAFARDALEHNNSIINLIDTKSGLVLGASGIILGLLTFFERDGLGYAIFPLFVTMGLLLGTIMFSFFTIFPRITKKFKGETAIFYPAITKLSMSEFEEKLKKYSTEDILKDYANNIHSLAKVQERKFEVLRISMGFMIASSISLVITLICYFQNQPISQ</sequence>
<keyword evidence="11" id="KW-1185">Reference proteome</keyword>
<accession>A0A7D5M1K7</accession>
<evidence type="ECO:0000256" key="4">
    <source>
        <dbReference type="ARBA" id="ARBA00022741"/>
    </source>
</evidence>
<dbReference type="RefSeq" id="WP_179361987.1">
    <property type="nucleotide sequence ID" value="NZ_CP026994.1"/>
</dbReference>
<reference evidence="10 11" key="1">
    <citation type="submission" date="2018-02" db="EMBL/GenBank/DDBJ databases">
        <title>Complete genome of Nitrosopumilus oxyclinae HCE1.</title>
        <authorList>
            <person name="Qin W."/>
            <person name="Zheng Y."/>
            <person name="Stahl D.A."/>
        </authorList>
    </citation>
    <scope>NUCLEOTIDE SEQUENCE [LARGE SCALE GENOMIC DNA]</scope>
    <source>
        <strain evidence="10 11">HCE1</strain>
    </source>
</reference>
<evidence type="ECO:0000313" key="11">
    <source>
        <dbReference type="Proteomes" id="UP000509441"/>
    </source>
</evidence>
<dbReference type="Pfam" id="PF18967">
    <property type="entry name" value="PycTM"/>
    <property type="match status" value="1"/>
</dbReference>
<organism evidence="10 11">
    <name type="scientific">Nitrosopumilus oxyclinae</name>
    <dbReference type="NCBI Taxonomy" id="1959104"/>
    <lineage>
        <taxon>Archaea</taxon>
        <taxon>Nitrososphaerota</taxon>
        <taxon>Nitrososphaeria</taxon>
        <taxon>Nitrosopumilales</taxon>
        <taxon>Nitrosopumilaceae</taxon>
        <taxon>Nitrosopumilus</taxon>
    </lineage>
</organism>
<evidence type="ECO:0000256" key="1">
    <source>
        <dbReference type="ARBA" id="ARBA00004236"/>
    </source>
</evidence>
<dbReference type="GO" id="GO:0005886">
    <property type="term" value="C:plasma membrane"/>
    <property type="evidence" value="ECO:0007669"/>
    <property type="project" value="UniProtKB-SubCell"/>
</dbReference>
<dbReference type="GeneID" id="56061341"/>
<evidence type="ECO:0000256" key="5">
    <source>
        <dbReference type="ARBA" id="ARBA00022989"/>
    </source>
</evidence>
<dbReference type="Proteomes" id="UP000509441">
    <property type="component" value="Chromosome"/>
</dbReference>
<proteinExistence type="predicted"/>
<keyword evidence="4" id="KW-0547">Nucleotide-binding</keyword>
<dbReference type="AlphaFoldDB" id="A0A7D5M1K7"/>
<evidence type="ECO:0000256" key="2">
    <source>
        <dbReference type="ARBA" id="ARBA00022475"/>
    </source>
</evidence>
<evidence type="ECO:0000259" key="9">
    <source>
        <dbReference type="Pfam" id="PF18967"/>
    </source>
</evidence>
<evidence type="ECO:0000256" key="7">
    <source>
        <dbReference type="ARBA" id="ARBA00023136"/>
    </source>
</evidence>
<feature type="transmembrane region" description="Helical" evidence="8">
    <location>
        <begin position="51"/>
        <end position="76"/>
    </location>
</feature>
<keyword evidence="7 8" id="KW-0472">Membrane</keyword>
<keyword evidence="5 8" id="KW-1133">Transmembrane helix</keyword>
<evidence type="ECO:0000256" key="8">
    <source>
        <dbReference type="SAM" id="Phobius"/>
    </source>
</evidence>
<comment type="subcellular location">
    <subcellularLocation>
        <location evidence="1">Cell membrane</location>
    </subcellularLocation>
</comment>
<keyword evidence="2" id="KW-1003">Cell membrane</keyword>
<keyword evidence="3 8" id="KW-0812">Transmembrane</keyword>
<evidence type="ECO:0000256" key="6">
    <source>
        <dbReference type="ARBA" id="ARBA00023118"/>
    </source>
</evidence>
<protein>
    <recommendedName>
        <fullName evidence="9">Pycsar effector protein domain-containing protein</fullName>
    </recommendedName>
</protein>
<evidence type="ECO:0000256" key="3">
    <source>
        <dbReference type="ARBA" id="ARBA00022692"/>
    </source>
</evidence>
<name>A0A7D5M1K7_9ARCH</name>
<dbReference type="GO" id="GO:0000166">
    <property type="term" value="F:nucleotide binding"/>
    <property type="evidence" value="ECO:0007669"/>
    <property type="project" value="UniProtKB-KW"/>
</dbReference>
<evidence type="ECO:0000313" key="10">
    <source>
        <dbReference type="EMBL" id="QLH04773.1"/>
    </source>
</evidence>